<name>A0A840YK93_9PROT</name>
<proteinExistence type="predicted"/>
<dbReference type="AlphaFoldDB" id="A0A840YK93"/>
<keyword evidence="2" id="KW-1185">Reference proteome</keyword>
<sequence length="81" mass="8947">MAQPVQDYPTTETDYLPHVIARCVEKANRYGTPYRFRLNGAEVIVRPGKTAEEVNEEVQRQWQAARMAAPMDGGSGSPAAP</sequence>
<reference evidence="1 2" key="1">
    <citation type="submission" date="2020-08" db="EMBL/GenBank/DDBJ databases">
        <title>Genomic Encyclopedia of Type Strains, Phase IV (KMG-IV): sequencing the most valuable type-strain genomes for metagenomic binning, comparative biology and taxonomic classification.</title>
        <authorList>
            <person name="Goeker M."/>
        </authorList>
    </citation>
    <scope>NUCLEOTIDE SEQUENCE [LARGE SCALE GENOMIC DNA]</scope>
    <source>
        <strain evidence="1 2">DSM 25622</strain>
    </source>
</reference>
<organism evidence="1 2">
    <name type="scientific">Muricoccus pecuniae</name>
    <dbReference type="NCBI Taxonomy" id="693023"/>
    <lineage>
        <taxon>Bacteria</taxon>
        <taxon>Pseudomonadati</taxon>
        <taxon>Pseudomonadota</taxon>
        <taxon>Alphaproteobacteria</taxon>
        <taxon>Acetobacterales</taxon>
        <taxon>Roseomonadaceae</taxon>
        <taxon>Muricoccus</taxon>
    </lineage>
</organism>
<protein>
    <submittedName>
        <fullName evidence="1">Uncharacterized protein</fullName>
    </submittedName>
</protein>
<dbReference type="Proteomes" id="UP000580654">
    <property type="component" value="Unassembled WGS sequence"/>
</dbReference>
<dbReference type="RefSeq" id="WP_184520483.1">
    <property type="nucleotide sequence ID" value="NZ_JACIJD010000016.1"/>
</dbReference>
<comment type="caution">
    <text evidence="1">The sequence shown here is derived from an EMBL/GenBank/DDBJ whole genome shotgun (WGS) entry which is preliminary data.</text>
</comment>
<accession>A0A840YK93</accession>
<gene>
    <name evidence="1" type="ORF">FHS87_003327</name>
</gene>
<evidence type="ECO:0000313" key="1">
    <source>
        <dbReference type="EMBL" id="MBB5695272.1"/>
    </source>
</evidence>
<dbReference type="EMBL" id="JACIJD010000016">
    <property type="protein sequence ID" value="MBB5695272.1"/>
    <property type="molecule type" value="Genomic_DNA"/>
</dbReference>
<evidence type="ECO:0000313" key="2">
    <source>
        <dbReference type="Proteomes" id="UP000580654"/>
    </source>
</evidence>